<evidence type="ECO:0000313" key="12">
    <source>
        <dbReference type="EMBL" id="KAJ8437895.1"/>
    </source>
</evidence>
<feature type="active site" description="Charge relay system" evidence="6 7">
    <location>
        <position position="199"/>
    </location>
</feature>
<protein>
    <submittedName>
        <fullName evidence="12">Uncharacterized protein</fullName>
    </submittedName>
</protein>
<dbReference type="PRINTS" id="PR00723">
    <property type="entry name" value="SUBTILISIN"/>
</dbReference>
<accession>A0A9Q1QEQ1</accession>
<feature type="chain" id="PRO_5040199214" evidence="8">
    <location>
        <begin position="27"/>
        <end position="790"/>
    </location>
</feature>
<evidence type="ECO:0000256" key="1">
    <source>
        <dbReference type="ARBA" id="ARBA00011073"/>
    </source>
</evidence>
<sequence length="790" mass="84620">MAHLRALLAFVFISTVCLSSLGSLFAEVNDDDDVYIVYMGSIPRDSSVSLDQHHLNILEQVLEGRAAKESLIRSYTKSFNGFAARLTEKESETLRKKEEVVSVFPSKKLQLMTSRSWDFIGFPIAAQSHVSADSSSTIIGVLDSGIWPESPSFNDEGFNPPPSKWKGVCKGGQNFTCNNKIIGARTYIEHETARDNQGHGSHTASTAAGRRVKNVSFYGFANGTARGGAPSARIAVYKVCSDGCEDYGILAAFDDAIEDGVDLITLSLGSNVAFSFDTDSIAIGAFHALEKGILTVQSAGNQGNIAGSITSVAPWLFSVAASCMDRHIVDKATLGNGKVLSGNSINSFTMKGDKFPLVYGKEVTSICDEESARFCMDSCLDSRLVKGKIVVCDSMGGIFEAARAGALGAIAETPLQDASFVFPLPAIALGSQEYGELHLYLNSTKQPVGNILRSEVINDTTAPHVVSFSSRGPNRIAPDILKVSVLFSFLFLGGFFSGLSESVSVLAGIRLPTLRSLQILCQDRTFSLPGMIDVLYFVSQPDVTAPGVEILAAFSPIGFVSGFSGDKRSVQYSILSGTSMACPHVAGAAAHLKSHHPDWTPAMIKSALMTTAHAMSPSKNRDAEFAYGSGHLNPSGAMNPGLVYDSTKDDHIKFLCKLGYDKRRIRLITGDSSSSCSTKKGEEMLAKDVNYPSMSALVEAGKPFTVKFQRTVTNVGTANSTYRAKIIRPGSKIKVKVEPSFLSFMSLKEKKSFNVTVVGVGLLSGVPVSASVSWSDGIHTVRSPIVMYSN</sequence>
<evidence type="ECO:0000259" key="9">
    <source>
        <dbReference type="Pfam" id="PF00082"/>
    </source>
</evidence>
<keyword evidence="5 7" id="KW-0720">Serine protease</keyword>
<feature type="active site" description="Charge relay system" evidence="6 7">
    <location>
        <position position="579"/>
    </location>
</feature>
<feature type="domain" description="Peptidase S8/S53" evidence="9">
    <location>
        <begin position="539"/>
        <end position="629"/>
    </location>
</feature>
<dbReference type="Gene3D" id="3.40.50.200">
    <property type="entry name" value="Peptidase S8/S53 domain"/>
    <property type="match status" value="2"/>
</dbReference>
<name>A0A9Q1QEQ1_9CARY</name>
<dbReference type="Gene3D" id="2.60.40.2310">
    <property type="match status" value="1"/>
</dbReference>
<evidence type="ECO:0000256" key="7">
    <source>
        <dbReference type="PROSITE-ProRule" id="PRU01240"/>
    </source>
</evidence>
<dbReference type="InterPro" id="IPR036852">
    <property type="entry name" value="Peptidase_S8/S53_dom_sf"/>
</dbReference>
<organism evidence="12 13">
    <name type="scientific">Carnegiea gigantea</name>
    <dbReference type="NCBI Taxonomy" id="171969"/>
    <lineage>
        <taxon>Eukaryota</taxon>
        <taxon>Viridiplantae</taxon>
        <taxon>Streptophyta</taxon>
        <taxon>Embryophyta</taxon>
        <taxon>Tracheophyta</taxon>
        <taxon>Spermatophyta</taxon>
        <taxon>Magnoliopsida</taxon>
        <taxon>eudicotyledons</taxon>
        <taxon>Gunneridae</taxon>
        <taxon>Pentapetalae</taxon>
        <taxon>Caryophyllales</taxon>
        <taxon>Cactineae</taxon>
        <taxon>Cactaceae</taxon>
        <taxon>Cactoideae</taxon>
        <taxon>Echinocereeae</taxon>
        <taxon>Carnegiea</taxon>
    </lineage>
</organism>
<dbReference type="PANTHER" id="PTHR10795">
    <property type="entry name" value="PROPROTEIN CONVERTASE SUBTILISIN/KEXIN"/>
    <property type="match status" value="1"/>
</dbReference>
<dbReference type="CDD" id="cd04852">
    <property type="entry name" value="Peptidases_S8_3"/>
    <property type="match status" value="1"/>
</dbReference>
<comment type="similarity">
    <text evidence="1 7">Belongs to the peptidase S8 family.</text>
</comment>
<dbReference type="Pfam" id="PF05922">
    <property type="entry name" value="Inhibitor_I9"/>
    <property type="match status" value="1"/>
</dbReference>
<dbReference type="SUPFAM" id="SSF52743">
    <property type="entry name" value="Subtilisin-like"/>
    <property type="match status" value="1"/>
</dbReference>
<dbReference type="InterPro" id="IPR041469">
    <property type="entry name" value="Subtilisin-like_FN3"/>
</dbReference>
<dbReference type="AlphaFoldDB" id="A0A9Q1QEQ1"/>
<dbReference type="InterPro" id="IPR037045">
    <property type="entry name" value="S8pro/Inhibitor_I9_sf"/>
</dbReference>
<dbReference type="Proteomes" id="UP001153076">
    <property type="component" value="Unassembled WGS sequence"/>
</dbReference>
<dbReference type="InterPro" id="IPR045051">
    <property type="entry name" value="SBT"/>
</dbReference>
<dbReference type="InterPro" id="IPR023828">
    <property type="entry name" value="Peptidase_S8_Ser-AS"/>
</dbReference>
<evidence type="ECO:0000256" key="3">
    <source>
        <dbReference type="ARBA" id="ARBA00022729"/>
    </source>
</evidence>
<dbReference type="Gene3D" id="3.30.70.80">
    <property type="entry name" value="Peptidase S8 propeptide/proteinase inhibitor I9"/>
    <property type="match status" value="1"/>
</dbReference>
<comment type="caution">
    <text evidence="12">The sequence shown here is derived from an EMBL/GenBank/DDBJ whole genome shotgun (WGS) entry which is preliminary data.</text>
</comment>
<evidence type="ECO:0000259" key="10">
    <source>
        <dbReference type="Pfam" id="PF05922"/>
    </source>
</evidence>
<dbReference type="GO" id="GO:0006508">
    <property type="term" value="P:proteolysis"/>
    <property type="evidence" value="ECO:0007669"/>
    <property type="project" value="UniProtKB-KW"/>
</dbReference>
<dbReference type="InterPro" id="IPR000209">
    <property type="entry name" value="Peptidase_S8/S53_dom"/>
</dbReference>
<gene>
    <name evidence="12" type="ORF">Cgig2_031411</name>
</gene>
<evidence type="ECO:0000256" key="4">
    <source>
        <dbReference type="ARBA" id="ARBA00022801"/>
    </source>
</evidence>
<dbReference type="InterPro" id="IPR015500">
    <property type="entry name" value="Peptidase_S8_subtilisin-rel"/>
</dbReference>
<keyword evidence="3 8" id="KW-0732">Signal</keyword>
<keyword evidence="4 7" id="KW-0378">Hydrolase</keyword>
<dbReference type="FunFam" id="3.30.70.80:FF:000002">
    <property type="entry name" value="Subtilisin-like protease SBT5.3"/>
    <property type="match status" value="1"/>
</dbReference>
<dbReference type="OrthoDB" id="4803627at2759"/>
<dbReference type="PROSITE" id="PS00138">
    <property type="entry name" value="SUBTILASE_SER"/>
    <property type="match status" value="1"/>
</dbReference>
<dbReference type="PROSITE" id="PS51892">
    <property type="entry name" value="SUBTILASE"/>
    <property type="match status" value="1"/>
</dbReference>
<proteinExistence type="inferred from homology"/>
<feature type="signal peptide" evidence="8">
    <location>
        <begin position="1"/>
        <end position="26"/>
    </location>
</feature>
<keyword evidence="2 7" id="KW-0645">Protease</keyword>
<feature type="domain" description="Inhibitor I9" evidence="10">
    <location>
        <begin position="34"/>
        <end position="112"/>
    </location>
</feature>
<dbReference type="InterPro" id="IPR034197">
    <property type="entry name" value="Peptidases_S8_3"/>
</dbReference>
<evidence type="ECO:0000256" key="6">
    <source>
        <dbReference type="PIRSR" id="PIRSR615500-1"/>
    </source>
</evidence>
<feature type="active site" description="Charge relay system" evidence="6 7">
    <location>
        <position position="143"/>
    </location>
</feature>
<dbReference type="Pfam" id="PF00082">
    <property type="entry name" value="Peptidase_S8"/>
    <property type="match status" value="2"/>
</dbReference>
<evidence type="ECO:0000313" key="13">
    <source>
        <dbReference type="Proteomes" id="UP001153076"/>
    </source>
</evidence>
<evidence type="ECO:0000259" key="11">
    <source>
        <dbReference type="Pfam" id="PF17766"/>
    </source>
</evidence>
<dbReference type="Pfam" id="PF17766">
    <property type="entry name" value="fn3_6"/>
    <property type="match status" value="1"/>
</dbReference>
<evidence type="ECO:0000256" key="8">
    <source>
        <dbReference type="SAM" id="SignalP"/>
    </source>
</evidence>
<dbReference type="InterPro" id="IPR010259">
    <property type="entry name" value="S8pro/Inhibitor_I9"/>
</dbReference>
<evidence type="ECO:0000256" key="5">
    <source>
        <dbReference type="ARBA" id="ARBA00022825"/>
    </source>
</evidence>
<dbReference type="Gene3D" id="3.50.30.30">
    <property type="match status" value="1"/>
</dbReference>
<dbReference type="EMBL" id="JAKOGI010000275">
    <property type="protein sequence ID" value="KAJ8437895.1"/>
    <property type="molecule type" value="Genomic_DNA"/>
</dbReference>
<evidence type="ECO:0000256" key="2">
    <source>
        <dbReference type="ARBA" id="ARBA00022670"/>
    </source>
</evidence>
<dbReference type="GO" id="GO:0004252">
    <property type="term" value="F:serine-type endopeptidase activity"/>
    <property type="evidence" value="ECO:0007669"/>
    <property type="project" value="UniProtKB-UniRule"/>
</dbReference>
<feature type="domain" description="Subtilisin-like protease fibronectin type-III" evidence="11">
    <location>
        <begin position="688"/>
        <end position="786"/>
    </location>
</feature>
<feature type="domain" description="Peptidase S8/S53" evidence="9">
    <location>
        <begin position="136"/>
        <end position="480"/>
    </location>
</feature>
<dbReference type="CDD" id="cd02120">
    <property type="entry name" value="PA_subtilisin_like"/>
    <property type="match status" value="1"/>
</dbReference>
<keyword evidence="13" id="KW-1185">Reference proteome</keyword>
<reference evidence="12" key="1">
    <citation type="submission" date="2022-04" db="EMBL/GenBank/DDBJ databases">
        <title>Carnegiea gigantea Genome sequencing and assembly v2.</title>
        <authorList>
            <person name="Copetti D."/>
            <person name="Sanderson M.J."/>
            <person name="Burquez A."/>
            <person name="Wojciechowski M.F."/>
        </authorList>
    </citation>
    <scope>NUCLEOTIDE SEQUENCE</scope>
    <source>
        <strain evidence="12">SGP5-SGP5p</strain>
        <tissue evidence="12">Aerial part</tissue>
    </source>
</reference>